<feature type="chain" id="PRO_5021289880" description="RING-type E3 ubiquitin transferase" evidence="13">
    <location>
        <begin position="22"/>
        <end position="430"/>
    </location>
</feature>
<dbReference type="InterPro" id="IPR051653">
    <property type="entry name" value="E3_ligase_sorting_rcpt"/>
</dbReference>
<dbReference type="Pfam" id="PF13639">
    <property type="entry name" value="zf-RING_2"/>
    <property type="match status" value="1"/>
</dbReference>
<dbReference type="GO" id="GO:0008270">
    <property type="term" value="F:zinc ion binding"/>
    <property type="evidence" value="ECO:0007669"/>
    <property type="project" value="UniProtKB-KW"/>
</dbReference>
<evidence type="ECO:0000256" key="6">
    <source>
        <dbReference type="ARBA" id="ARBA00022771"/>
    </source>
</evidence>
<keyword evidence="6 10" id="KW-0863">Zinc-finger</keyword>
<evidence type="ECO:0000256" key="4">
    <source>
        <dbReference type="ARBA" id="ARBA00022692"/>
    </source>
</evidence>
<feature type="signal peptide" evidence="13">
    <location>
        <begin position="1"/>
        <end position="21"/>
    </location>
</feature>
<dbReference type="SMART" id="SM00184">
    <property type="entry name" value="RING"/>
    <property type="match status" value="1"/>
</dbReference>
<feature type="compositionally biased region" description="Polar residues" evidence="11">
    <location>
        <begin position="296"/>
        <end position="306"/>
    </location>
</feature>
<keyword evidence="7" id="KW-0862">Zinc</keyword>
<feature type="transmembrane region" description="Helical" evidence="12">
    <location>
        <begin position="229"/>
        <end position="253"/>
    </location>
</feature>
<organism evidence="15 16">
    <name type="scientific">Rickenella mellea</name>
    <dbReference type="NCBI Taxonomy" id="50990"/>
    <lineage>
        <taxon>Eukaryota</taxon>
        <taxon>Fungi</taxon>
        <taxon>Dikarya</taxon>
        <taxon>Basidiomycota</taxon>
        <taxon>Agaricomycotina</taxon>
        <taxon>Agaricomycetes</taxon>
        <taxon>Hymenochaetales</taxon>
        <taxon>Rickenellaceae</taxon>
        <taxon>Rickenella</taxon>
    </lineage>
</organism>
<dbReference type="Gene3D" id="3.30.40.10">
    <property type="entry name" value="Zinc/RING finger domain, C3HC4 (zinc finger)"/>
    <property type="match status" value="1"/>
</dbReference>
<keyword evidence="13" id="KW-0732">Signal</keyword>
<evidence type="ECO:0000256" key="1">
    <source>
        <dbReference type="ARBA" id="ARBA00000900"/>
    </source>
</evidence>
<evidence type="ECO:0000256" key="10">
    <source>
        <dbReference type="PROSITE-ProRule" id="PRU00175"/>
    </source>
</evidence>
<dbReference type="EMBL" id="ML170217">
    <property type="protein sequence ID" value="TDL17749.1"/>
    <property type="molecule type" value="Genomic_DNA"/>
</dbReference>
<evidence type="ECO:0000256" key="8">
    <source>
        <dbReference type="ARBA" id="ARBA00022989"/>
    </source>
</evidence>
<dbReference type="PANTHER" id="PTHR47168">
    <property type="entry name" value="RING ZINC FINGER DOMAIN SUPERFAMILY PROTEIN-RELATED"/>
    <property type="match status" value="1"/>
</dbReference>
<feature type="compositionally biased region" description="Pro residues" evidence="11">
    <location>
        <begin position="398"/>
        <end position="409"/>
    </location>
</feature>
<evidence type="ECO:0000256" key="13">
    <source>
        <dbReference type="SAM" id="SignalP"/>
    </source>
</evidence>
<evidence type="ECO:0000256" key="5">
    <source>
        <dbReference type="ARBA" id="ARBA00022723"/>
    </source>
</evidence>
<dbReference type="InterPro" id="IPR001841">
    <property type="entry name" value="Znf_RING"/>
</dbReference>
<dbReference type="PANTHER" id="PTHR47168:SF1">
    <property type="entry name" value="OS02G0798600 PROTEIN"/>
    <property type="match status" value="1"/>
</dbReference>
<name>A0A4Y7PT64_9AGAM</name>
<dbReference type="SUPFAM" id="SSF52025">
    <property type="entry name" value="PA domain"/>
    <property type="match status" value="1"/>
</dbReference>
<dbReference type="InterPro" id="IPR003137">
    <property type="entry name" value="PA_domain"/>
</dbReference>
<comment type="catalytic activity">
    <reaction evidence="1">
        <text>S-ubiquitinyl-[E2 ubiquitin-conjugating enzyme]-L-cysteine + [acceptor protein]-L-lysine = [E2 ubiquitin-conjugating enzyme]-L-cysteine + N(6)-ubiquitinyl-[acceptor protein]-L-lysine.</text>
        <dbReference type="EC" id="2.3.2.27"/>
    </reaction>
</comment>
<dbReference type="InterPro" id="IPR013083">
    <property type="entry name" value="Znf_RING/FYVE/PHD"/>
</dbReference>
<dbReference type="PROSITE" id="PS50089">
    <property type="entry name" value="ZF_RING_2"/>
    <property type="match status" value="1"/>
</dbReference>
<dbReference type="EC" id="2.3.2.27" evidence="3"/>
<dbReference type="GO" id="GO:0016020">
    <property type="term" value="C:membrane"/>
    <property type="evidence" value="ECO:0007669"/>
    <property type="project" value="UniProtKB-SubCell"/>
</dbReference>
<evidence type="ECO:0000256" key="11">
    <source>
        <dbReference type="SAM" id="MobiDB-lite"/>
    </source>
</evidence>
<evidence type="ECO:0000256" key="2">
    <source>
        <dbReference type="ARBA" id="ARBA00004167"/>
    </source>
</evidence>
<dbReference type="AlphaFoldDB" id="A0A4Y7PT64"/>
<evidence type="ECO:0000259" key="14">
    <source>
        <dbReference type="PROSITE" id="PS50089"/>
    </source>
</evidence>
<feature type="compositionally biased region" description="Low complexity" evidence="11">
    <location>
        <begin position="410"/>
        <end position="419"/>
    </location>
</feature>
<keyword evidence="16" id="KW-1185">Reference proteome</keyword>
<gene>
    <name evidence="15" type="ORF">BD410DRAFT_794045</name>
</gene>
<dbReference type="Pfam" id="PF02225">
    <property type="entry name" value="PA"/>
    <property type="match status" value="1"/>
</dbReference>
<dbReference type="Proteomes" id="UP000294933">
    <property type="component" value="Unassembled WGS sequence"/>
</dbReference>
<feature type="region of interest" description="Disordered" evidence="11">
    <location>
        <begin position="292"/>
        <end position="340"/>
    </location>
</feature>
<reference evidence="15 16" key="1">
    <citation type="submission" date="2018-06" db="EMBL/GenBank/DDBJ databases">
        <title>A transcriptomic atlas of mushroom development highlights an independent origin of complex multicellularity.</title>
        <authorList>
            <consortium name="DOE Joint Genome Institute"/>
            <person name="Krizsan K."/>
            <person name="Almasi E."/>
            <person name="Merenyi Z."/>
            <person name="Sahu N."/>
            <person name="Viragh M."/>
            <person name="Koszo T."/>
            <person name="Mondo S."/>
            <person name="Kiss B."/>
            <person name="Balint B."/>
            <person name="Kues U."/>
            <person name="Barry K."/>
            <person name="Hegedus J.C."/>
            <person name="Henrissat B."/>
            <person name="Johnson J."/>
            <person name="Lipzen A."/>
            <person name="Ohm R."/>
            <person name="Nagy I."/>
            <person name="Pangilinan J."/>
            <person name="Yan J."/>
            <person name="Xiong Y."/>
            <person name="Grigoriev I.V."/>
            <person name="Hibbett D.S."/>
            <person name="Nagy L.G."/>
        </authorList>
    </citation>
    <scope>NUCLEOTIDE SEQUENCE [LARGE SCALE GENOMIC DNA]</scope>
    <source>
        <strain evidence="15 16">SZMC22713</strain>
    </source>
</reference>
<dbReference type="SUPFAM" id="SSF57850">
    <property type="entry name" value="RING/U-box"/>
    <property type="match status" value="1"/>
</dbReference>
<keyword evidence="4 12" id="KW-0812">Transmembrane</keyword>
<dbReference type="FunFam" id="3.30.40.10:FF:000388">
    <property type="entry name" value="Putative RING zinc finger domain superfamily protein"/>
    <property type="match status" value="1"/>
</dbReference>
<keyword evidence="8 12" id="KW-1133">Transmembrane helix</keyword>
<dbReference type="GO" id="GO:0061630">
    <property type="term" value="F:ubiquitin protein ligase activity"/>
    <property type="evidence" value="ECO:0007669"/>
    <property type="project" value="UniProtKB-EC"/>
</dbReference>
<dbReference type="Gene3D" id="3.50.30.30">
    <property type="match status" value="1"/>
</dbReference>
<dbReference type="OrthoDB" id="8062037at2759"/>
<evidence type="ECO:0000256" key="9">
    <source>
        <dbReference type="ARBA" id="ARBA00023136"/>
    </source>
</evidence>
<comment type="subcellular location">
    <subcellularLocation>
        <location evidence="2">Membrane</location>
        <topology evidence="2">Single-pass membrane protein</topology>
    </subcellularLocation>
</comment>
<proteinExistence type="predicted"/>
<protein>
    <recommendedName>
        <fullName evidence="3">RING-type E3 ubiquitin transferase</fullName>
        <ecNumber evidence="3">2.3.2.27</ecNumber>
    </recommendedName>
</protein>
<feature type="region of interest" description="Disordered" evidence="11">
    <location>
        <begin position="395"/>
        <end position="430"/>
    </location>
</feature>
<keyword evidence="5" id="KW-0479">Metal-binding</keyword>
<sequence>MFIPWTSIYLLIILTLGEAEGHPIFSGWLRKVSAASGGDAGWIWGWAWGADSTVAVVDRSPPVIFESRPASFGAMLDDPLLGYVIPMSSFTVPCVNTTDDEEVRISEKNNLGCPRLCVVGPHEPERTESWIALVQRGTCQFVLKVREAQRFGAKAVVVGGDDPATSGNADTLVNMYSPGDSSDIKIPATFIRFSDYKQLSHLIETSNTSTWGIKTLSLQISAEYASWEWYSPILTFLVLLFIPSSLTFVTILIHRVRAVRAARRDRAPEDIVNSLPWCVWTGSRWEKHEGAVPVAQENNETPSSENDLMPDLERGENANDAVGTDSAPSYHGDPSTSNGKHGWFDEQTECAICLSDFAKGDRVRVLPCQHIFHLDEVDAWLIQRKKLCPVCKADVTQPHPPSDGPPPTTLVPTEETPLLSNDSPHDAPHA</sequence>
<evidence type="ECO:0000256" key="12">
    <source>
        <dbReference type="SAM" id="Phobius"/>
    </source>
</evidence>
<evidence type="ECO:0000256" key="3">
    <source>
        <dbReference type="ARBA" id="ARBA00012483"/>
    </source>
</evidence>
<dbReference type="InterPro" id="IPR046450">
    <property type="entry name" value="PA_dom_sf"/>
</dbReference>
<dbReference type="STRING" id="50990.A0A4Y7PT64"/>
<evidence type="ECO:0000313" key="15">
    <source>
        <dbReference type="EMBL" id="TDL17749.1"/>
    </source>
</evidence>
<evidence type="ECO:0000313" key="16">
    <source>
        <dbReference type="Proteomes" id="UP000294933"/>
    </source>
</evidence>
<feature type="domain" description="RING-type" evidence="14">
    <location>
        <begin position="350"/>
        <end position="392"/>
    </location>
</feature>
<accession>A0A4Y7PT64</accession>
<keyword evidence="9 12" id="KW-0472">Membrane</keyword>
<evidence type="ECO:0000256" key="7">
    <source>
        <dbReference type="ARBA" id="ARBA00022833"/>
    </source>
</evidence>
<dbReference type="VEuPathDB" id="FungiDB:BD410DRAFT_794045"/>